<dbReference type="InterPro" id="IPR004358">
    <property type="entry name" value="Sig_transdc_His_kin-like_C"/>
</dbReference>
<dbReference type="PANTHER" id="PTHR45339:SF1">
    <property type="entry name" value="HYBRID SIGNAL TRANSDUCTION HISTIDINE KINASE J"/>
    <property type="match status" value="1"/>
</dbReference>
<evidence type="ECO:0000313" key="26">
    <source>
        <dbReference type="Proteomes" id="UP000199476"/>
    </source>
</evidence>
<dbReference type="SUPFAM" id="SSF55785">
    <property type="entry name" value="PYP-like sensor domain (PAS domain)"/>
    <property type="match status" value="4"/>
</dbReference>
<feature type="coiled-coil region" evidence="19">
    <location>
        <begin position="455"/>
        <end position="496"/>
    </location>
</feature>
<dbReference type="GO" id="GO:0005524">
    <property type="term" value="F:ATP binding"/>
    <property type="evidence" value="ECO:0007669"/>
    <property type="project" value="UniProtKB-KW"/>
</dbReference>
<keyword evidence="11" id="KW-0418">Kinase</keyword>
<feature type="modified residue" description="4-aspartylphosphate" evidence="18">
    <location>
        <position position="986"/>
    </location>
</feature>
<evidence type="ECO:0000256" key="13">
    <source>
        <dbReference type="ARBA" id="ARBA00022989"/>
    </source>
</evidence>
<feature type="domain" description="Response regulatory" evidence="22">
    <location>
        <begin position="937"/>
        <end position="1056"/>
    </location>
</feature>
<dbReference type="Gene3D" id="3.30.565.10">
    <property type="entry name" value="Histidine kinase-like ATPase, C-terminal domain"/>
    <property type="match status" value="1"/>
</dbReference>
<evidence type="ECO:0000256" key="7">
    <source>
        <dbReference type="ARBA" id="ARBA00022553"/>
    </source>
</evidence>
<feature type="region of interest" description="Disordered" evidence="20">
    <location>
        <begin position="886"/>
        <end position="928"/>
    </location>
</feature>
<dbReference type="PROSITE" id="PS50110">
    <property type="entry name" value="RESPONSE_REGULATORY"/>
    <property type="match status" value="2"/>
</dbReference>
<dbReference type="InterPro" id="IPR036890">
    <property type="entry name" value="HATPase_C_sf"/>
</dbReference>
<feature type="coiled-coil region" evidence="19">
    <location>
        <begin position="81"/>
        <end position="108"/>
    </location>
</feature>
<evidence type="ECO:0000256" key="11">
    <source>
        <dbReference type="ARBA" id="ARBA00022777"/>
    </source>
</evidence>
<dbReference type="SMART" id="SM00448">
    <property type="entry name" value="REC"/>
    <property type="match status" value="2"/>
</dbReference>
<comment type="subcellular location">
    <subcellularLocation>
        <location evidence="2">Cell membrane</location>
        <topology evidence="2">Multi-pass membrane protein</topology>
    </subcellularLocation>
</comment>
<dbReference type="InterPro" id="IPR013656">
    <property type="entry name" value="PAS_4"/>
</dbReference>
<dbReference type="Pfam" id="PF08447">
    <property type="entry name" value="PAS_3"/>
    <property type="match status" value="1"/>
</dbReference>
<feature type="modified residue" description="4-aspartylphosphate" evidence="18">
    <location>
        <position position="814"/>
    </location>
</feature>
<dbReference type="EMBL" id="FNGO01000003">
    <property type="protein sequence ID" value="SDL30771.1"/>
    <property type="molecule type" value="Genomic_DNA"/>
</dbReference>
<dbReference type="SMART" id="SM00387">
    <property type="entry name" value="HATPase_c"/>
    <property type="match status" value="1"/>
</dbReference>
<evidence type="ECO:0000256" key="14">
    <source>
        <dbReference type="ARBA" id="ARBA00023012"/>
    </source>
</evidence>
<keyword evidence="8" id="KW-0808">Transferase</keyword>
<feature type="domain" description="PAC" evidence="24">
    <location>
        <begin position="421"/>
        <end position="471"/>
    </location>
</feature>
<evidence type="ECO:0000259" key="24">
    <source>
        <dbReference type="PROSITE" id="PS50113"/>
    </source>
</evidence>
<dbReference type="InterPro" id="IPR001789">
    <property type="entry name" value="Sig_transdc_resp-reg_receiver"/>
</dbReference>
<dbReference type="PRINTS" id="PR00344">
    <property type="entry name" value="BCTRLSENSOR"/>
</dbReference>
<evidence type="ECO:0000256" key="5">
    <source>
        <dbReference type="ARBA" id="ARBA00018672"/>
    </source>
</evidence>
<evidence type="ECO:0000256" key="8">
    <source>
        <dbReference type="ARBA" id="ARBA00022679"/>
    </source>
</evidence>
<name>A0A1G9J0C5_9FIRM</name>
<dbReference type="InterPro" id="IPR001610">
    <property type="entry name" value="PAC"/>
</dbReference>
<evidence type="ECO:0000256" key="12">
    <source>
        <dbReference type="ARBA" id="ARBA00022840"/>
    </source>
</evidence>
<feature type="compositionally biased region" description="Basic and acidic residues" evidence="20">
    <location>
        <begin position="886"/>
        <end position="925"/>
    </location>
</feature>
<feature type="domain" description="PAC" evidence="24">
    <location>
        <begin position="173"/>
        <end position="229"/>
    </location>
</feature>
<evidence type="ECO:0000256" key="6">
    <source>
        <dbReference type="ARBA" id="ARBA00022475"/>
    </source>
</evidence>
<dbReference type="CDD" id="cd17546">
    <property type="entry name" value="REC_hyHK_CKI1_RcsC-like"/>
    <property type="match status" value="1"/>
</dbReference>
<dbReference type="Pfam" id="PF08448">
    <property type="entry name" value="PAS_4"/>
    <property type="match status" value="2"/>
</dbReference>
<dbReference type="EC" id="2.7.13.3" evidence="4"/>
<feature type="compositionally biased region" description="Basic and acidic residues" evidence="20">
    <location>
        <begin position="1"/>
        <end position="18"/>
    </location>
</feature>
<feature type="domain" description="PAS" evidence="23">
    <location>
        <begin position="230"/>
        <end position="301"/>
    </location>
</feature>
<dbReference type="InterPro" id="IPR013655">
    <property type="entry name" value="PAS_fold_3"/>
</dbReference>
<dbReference type="Gene3D" id="2.10.70.100">
    <property type="match status" value="1"/>
</dbReference>
<reference evidence="25 26" key="1">
    <citation type="submission" date="2016-10" db="EMBL/GenBank/DDBJ databases">
        <authorList>
            <person name="de Groot N.N."/>
        </authorList>
    </citation>
    <scope>NUCLEOTIDE SEQUENCE [LARGE SCALE GENOMIC DNA]</scope>
    <source>
        <strain evidence="25 26">SLAS-1</strain>
    </source>
</reference>
<dbReference type="NCBIfam" id="TIGR00229">
    <property type="entry name" value="sensory_box"/>
    <property type="match status" value="4"/>
</dbReference>
<keyword evidence="14" id="KW-0902">Two-component regulatory system</keyword>
<dbReference type="Pfam" id="PF00512">
    <property type="entry name" value="HisKA"/>
    <property type="match status" value="1"/>
</dbReference>
<evidence type="ECO:0000256" key="19">
    <source>
        <dbReference type="SAM" id="Coils"/>
    </source>
</evidence>
<comment type="catalytic activity">
    <reaction evidence="1">
        <text>ATP + protein L-histidine = ADP + protein N-phospho-L-histidine.</text>
        <dbReference type="EC" id="2.7.13.3"/>
    </reaction>
</comment>
<feature type="domain" description="Response regulatory" evidence="22">
    <location>
        <begin position="756"/>
        <end position="881"/>
    </location>
</feature>
<dbReference type="FunFam" id="1.10.287.130:FF:000003">
    <property type="entry name" value="Histidine kinase"/>
    <property type="match status" value="1"/>
</dbReference>
<dbReference type="Pfam" id="PF00072">
    <property type="entry name" value="Response_reg"/>
    <property type="match status" value="2"/>
</dbReference>
<evidence type="ECO:0000256" key="10">
    <source>
        <dbReference type="ARBA" id="ARBA00022741"/>
    </source>
</evidence>
<dbReference type="Proteomes" id="UP000199476">
    <property type="component" value="Unassembled WGS sequence"/>
</dbReference>
<dbReference type="InterPro" id="IPR000700">
    <property type="entry name" value="PAS-assoc_C"/>
</dbReference>
<dbReference type="PANTHER" id="PTHR45339">
    <property type="entry name" value="HYBRID SIGNAL TRANSDUCTION HISTIDINE KINASE J"/>
    <property type="match status" value="1"/>
</dbReference>
<evidence type="ECO:0000256" key="16">
    <source>
        <dbReference type="ARBA" id="ARBA00024867"/>
    </source>
</evidence>
<dbReference type="SMART" id="SM00091">
    <property type="entry name" value="PAS"/>
    <property type="match status" value="3"/>
</dbReference>
<feature type="domain" description="PAC" evidence="24">
    <location>
        <begin position="304"/>
        <end position="354"/>
    </location>
</feature>
<dbReference type="Pfam" id="PF00989">
    <property type="entry name" value="PAS"/>
    <property type="match status" value="1"/>
</dbReference>
<dbReference type="Pfam" id="PF02518">
    <property type="entry name" value="HATPase_c"/>
    <property type="match status" value="1"/>
</dbReference>
<evidence type="ECO:0000259" key="21">
    <source>
        <dbReference type="PROSITE" id="PS50109"/>
    </source>
</evidence>
<dbReference type="SUPFAM" id="SSF52172">
    <property type="entry name" value="CheY-like"/>
    <property type="match status" value="2"/>
</dbReference>
<dbReference type="CDD" id="cd00082">
    <property type="entry name" value="HisKA"/>
    <property type="match status" value="1"/>
</dbReference>
<evidence type="ECO:0000256" key="1">
    <source>
        <dbReference type="ARBA" id="ARBA00000085"/>
    </source>
</evidence>
<evidence type="ECO:0000259" key="23">
    <source>
        <dbReference type="PROSITE" id="PS50112"/>
    </source>
</evidence>
<keyword evidence="19" id="KW-0175">Coiled coil</keyword>
<keyword evidence="6" id="KW-1003">Cell membrane</keyword>
<evidence type="ECO:0000259" key="22">
    <source>
        <dbReference type="PROSITE" id="PS50110"/>
    </source>
</evidence>
<feature type="domain" description="PAC" evidence="24">
    <location>
        <begin position="47"/>
        <end position="97"/>
    </location>
</feature>
<feature type="domain" description="PAS" evidence="23">
    <location>
        <begin position="348"/>
        <end position="419"/>
    </location>
</feature>
<dbReference type="InterPro" id="IPR036097">
    <property type="entry name" value="HisK_dim/P_sf"/>
</dbReference>
<sequence>MNRSHEEQTGMKTEEVKGKTPVQVLGDDTGGKIENNYRKCLRTGEAIEYEEELELPGGRKIWRTTLTPVFSKGGITQIVGSARDITRRKRAERRLKKLNNRFELATNSAGVGVWELDLESRDLYWNDYMYEMYGMEKDSVENKFKTWVQGLHPEDKEEAVKRLEEAVEEEKEFKAEFRVERPDGTARYVQAYGGIHRKDENNEKSQGKYMLGINYDITRRKKYEKELQQQKESFRRVINAAPDCIFIKDKNGRYQLINSELEELFGLKEAEVVGKTDYELTPTDEEADDFSRDDRAALDGEEQKITEERITDFEGTERWFQTKKVPINYLGEKCVLGIARDITKRREIEQKYRTLFEEAPYGIAVIDPESRKHLEFNEAVCDQLGYSREEFGELKVEDYTVEKETCKIKNQIKEILRGAGKNFETEHRTKFGEVIDIRVTAKSIIINNKKCILAMYQDITEAKEAEQKLNEYTQEIERKNIELEQARDEALKASRAKSEFLATMSHEIRTPMNSIIGMSELLEETVLSEEQEKYRQILKTSGDNLLALINDVLDLSKIEGEQIELEETGFNLRKLINDVIEMMAYRAYEKGLDLASRIAPEVPEEIMGDPSRLRQILVNLLSNAVKFTEEGEVVLQIDIAKNSDIKVEDLETKDESSVKLIFSVRDTGIGIKPEKQRDIFSTFTQADASNTREYGGTGLGLTISKKLVNLMGGNIDLESTPGEGSTFYFTIEFSPAEKPVAGAEKFDKDIDLSGLKVLAVDDNSTNLLVLEEFLQEKNAEVVTAHNGGEAISLLADLEKREGASKKEFDLLLLDLMMPVMDGNGVLEWMDDKTGEFAGGIILLTSAPGREQLTSLSEEMIDRFISKPLRKEELIQVISEVVHKKIDESPSETDREVQEKCGSKKREEERVKPGRKEEKTDRDKIVGKKKKEEKKPLHILLVEDAKENRLLVQAHLKPQNCVLTMAENGREGVEKFKEDEYDLILMDLQMPEMDGYQAAQKIRELEKKKGFPSTPLVALTAHALKEDMKKTERMGFDDHFTKPIKKDKLLSLVEKYRE</sequence>
<dbReference type="InterPro" id="IPR003661">
    <property type="entry name" value="HisK_dim/P_dom"/>
</dbReference>
<dbReference type="Gene3D" id="1.10.287.130">
    <property type="match status" value="1"/>
</dbReference>
<comment type="similarity">
    <text evidence="3">In the N-terminal section; belongs to the phytochrome family.</text>
</comment>
<dbReference type="PROSITE" id="PS50112">
    <property type="entry name" value="PAS"/>
    <property type="match status" value="3"/>
</dbReference>
<feature type="region of interest" description="Disordered" evidence="20">
    <location>
        <begin position="1"/>
        <end position="28"/>
    </location>
</feature>
<dbReference type="SUPFAM" id="SSF55874">
    <property type="entry name" value="ATPase domain of HSP90 chaperone/DNA topoisomerase II/histidine kinase"/>
    <property type="match status" value="1"/>
</dbReference>
<evidence type="ECO:0000256" key="20">
    <source>
        <dbReference type="SAM" id="MobiDB-lite"/>
    </source>
</evidence>
<keyword evidence="12" id="KW-0067">ATP-binding</keyword>
<dbReference type="Gene3D" id="3.30.450.20">
    <property type="entry name" value="PAS domain"/>
    <property type="match status" value="4"/>
</dbReference>
<dbReference type="GO" id="GO:0006355">
    <property type="term" value="P:regulation of DNA-templated transcription"/>
    <property type="evidence" value="ECO:0007669"/>
    <property type="project" value="InterPro"/>
</dbReference>
<evidence type="ECO:0000256" key="4">
    <source>
        <dbReference type="ARBA" id="ARBA00012438"/>
    </source>
</evidence>
<dbReference type="AlphaFoldDB" id="A0A1G9J0C5"/>
<dbReference type="PROSITE" id="PS50113">
    <property type="entry name" value="PAC"/>
    <property type="match status" value="4"/>
</dbReference>
<keyword evidence="15" id="KW-0472">Membrane</keyword>
<feature type="domain" description="PAS" evidence="23">
    <location>
        <begin position="98"/>
        <end position="170"/>
    </location>
</feature>
<keyword evidence="9" id="KW-0812">Transmembrane</keyword>
<keyword evidence="13" id="KW-1133">Transmembrane helix</keyword>
<proteinExistence type="inferred from homology"/>
<dbReference type="CDD" id="cd16922">
    <property type="entry name" value="HATPase_EvgS-ArcB-TorS-like"/>
    <property type="match status" value="1"/>
</dbReference>
<dbReference type="InterPro" id="IPR011006">
    <property type="entry name" value="CheY-like_superfamily"/>
</dbReference>
<dbReference type="Gene3D" id="3.40.50.2300">
    <property type="match status" value="2"/>
</dbReference>
<keyword evidence="10" id="KW-0547">Nucleotide-binding</keyword>
<evidence type="ECO:0000256" key="9">
    <source>
        <dbReference type="ARBA" id="ARBA00022692"/>
    </source>
</evidence>
<evidence type="ECO:0000256" key="17">
    <source>
        <dbReference type="ARBA" id="ARBA00074306"/>
    </source>
</evidence>
<feature type="domain" description="Histidine kinase" evidence="21">
    <location>
        <begin position="503"/>
        <end position="735"/>
    </location>
</feature>
<dbReference type="InterPro" id="IPR013767">
    <property type="entry name" value="PAS_fold"/>
</dbReference>
<dbReference type="PROSITE" id="PS50109">
    <property type="entry name" value="HIS_KIN"/>
    <property type="match status" value="1"/>
</dbReference>
<dbReference type="SUPFAM" id="SSF47384">
    <property type="entry name" value="Homodimeric domain of signal transducing histidine kinase"/>
    <property type="match status" value="1"/>
</dbReference>
<dbReference type="InterPro" id="IPR003594">
    <property type="entry name" value="HATPase_dom"/>
</dbReference>
<comment type="function">
    <text evidence="16">May play the central regulatory role in sporulation. It may be an element of the effector pathway responsible for the activation of sporulation genes in response to nutritional stress. Spo0A may act in concert with spo0H (a sigma factor) to control the expression of some genes that are critical to the sporulation process.</text>
</comment>
<dbReference type="GO" id="GO:0005886">
    <property type="term" value="C:plasma membrane"/>
    <property type="evidence" value="ECO:0007669"/>
    <property type="project" value="UniProtKB-SubCell"/>
</dbReference>
<dbReference type="GO" id="GO:0000155">
    <property type="term" value="F:phosphorelay sensor kinase activity"/>
    <property type="evidence" value="ECO:0007669"/>
    <property type="project" value="InterPro"/>
</dbReference>
<organism evidence="25 26">
    <name type="scientific">Halarsenatibacter silvermanii</name>
    <dbReference type="NCBI Taxonomy" id="321763"/>
    <lineage>
        <taxon>Bacteria</taxon>
        <taxon>Bacillati</taxon>
        <taxon>Bacillota</taxon>
        <taxon>Clostridia</taxon>
        <taxon>Halanaerobiales</taxon>
        <taxon>Halarsenatibacteraceae</taxon>
        <taxon>Halarsenatibacter</taxon>
    </lineage>
</organism>
<dbReference type="STRING" id="321763.SAMN04488692_103103"/>
<keyword evidence="26" id="KW-1185">Reference proteome</keyword>
<accession>A0A1G9J0C5</accession>
<dbReference type="InterPro" id="IPR005467">
    <property type="entry name" value="His_kinase_dom"/>
</dbReference>
<evidence type="ECO:0000256" key="3">
    <source>
        <dbReference type="ARBA" id="ARBA00006402"/>
    </source>
</evidence>
<evidence type="ECO:0000313" key="25">
    <source>
        <dbReference type="EMBL" id="SDL30771.1"/>
    </source>
</evidence>
<dbReference type="SMART" id="SM00388">
    <property type="entry name" value="HisKA"/>
    <property type="match status" value="1"/>
</dbReference>
<keyword evidence="7 18" id="KW-0597">Phosphoprotein</keyword>
<protein>
    <recommendedName>
        <fullName evidence="17">Circadian input-output histidine kinase CikA</fullName>
        <ecNumber evidence="4">2.7.13.3</ecNumber>
    </recommendedName>
    <alternativeName>
        <fullName evidence="5">Stage 0 sporulation protein A homolog</fullName>
    </alternativeName>
</protein>
<dbReference type="FunFam" id="3.30.565.10:FF:000010">
    <property type="entry name" value="Sensor histidine kinase RcsC"/>
    <property type="match status" value="1"/>
</dbReference>
<dbReference type="InterPro" id="IPR035965">
    <property type="entry name" value="PAS-like_dom_sf"/>
</dbReference>
<dbReference type="InterPro" id="IPR000014">
    <property type="entry name" value="PAS"/>
</dbReference>
<evidence type="ECO:0000256" key="18">
    <source>
        <dbReference type="PROSITE-ProRule" id="PRU00169"/>
    </source>
</evidence>
<evidence type="ECO:0000256" key="2">
    <source>
        <dbReference type="ARBA" id="ARBA00004651"/>
    </source>
</evidence>
<dbReference type="CDD" id="cd00130">
    <property type="entry name" value="PAS"/>
    <property type="match status" value="3"/>
</dbReference>
<dbReference type="SMART" id="SM00086">
    <property type="entry name" value="PAC"/>
    <property type="match status" value="4"/>
</dbReference>
<evidence type="ECO:0000256" key="15">
    <source>
        <dbReference type="ARBA" id="ARBA00023136"/>
    </source>
</evidence>
<gene>
    <name evidence="25" type="ORF">SAMN04488692_103103</name>
</gene>